<dbReference type="EMBL" id="JAATJJ010000001">
    <property type="protein sequence ID" value="NJB70625.1"/>
    <property type="molecule type" value="Genomic_DNA"/>
</dbReference>
<keyword evidence="1" id="KW-0732">Signal</keyword>
<dbReference type="AlphaFoldDB" id="A0A846QYB9"/>
<sequence>MKTIIKITAIFAFMFTTVASMANEPKHSLTATKDAKSFVFHMDTQSNETTVKLIDTKEAVIYFEKVANKNYDKKFNVSQLENGSYTLKVENSLKVIAYSINIEDGLVNVLEVKENVKPIFRSKENMVYVNLLNLDKKSVEIKVYDSENRLVFGETLNNEMLVEKAFNFENALKDSYTVVVKDSNDTYYKEVIVD</sequence>
<proteinExistence type="predicted"/>
<reference evidence="2 3" key="1">
    <citation type="submission" date="2020-03" db="EMBL/GenBank/DDBJ databases">
        <title>Genomic Encyclopedia of Type Strains, Phase IV (KMG-IV): sequencing the most valuable type-strain genomes for metagenomic binning, comparative biology and taxonomic classification.</title>
        <authorList>
            <person name="Goeker M."/>
        </authorList>
    </citation>
    <scope>NUCLEOTIDE SEQUENCE [LARGE SCALE GENOMIC DNA]</scope>
    <source>
        <strain evidence="2 3">DSM 29762</strain>
    </source>
</reference>
<organism evidence="2 3">
    <name type="scientific">Saonia flava</name>
    <dbReference type="NCBI Taxonomy" id="523696"/>
    <lineage>
        <taxon>Bacteria</taxon>
        <taxon>Pseudomonadati</taxon>
        <taxon>Bacteroidota</taxon>
        <taxon>Flavobacteriia</taxon>
        <taxon>Flavobacteriales</taxon>
        <taxon>Flavobacteriaceae</taxon>
        <taxon>Saonia</taxon>
    </lineage>
</organism>
<feature type="signal peptide" evidence="1">
    <location>
        <begin position="1"/>
        <end position="22"/>
    </location>
</feature>
<comment type="caution">
    <text evidence="2">The sequence shown here is derived from an EMBL/GenBank/DDBJ whole genome shotgun (WGS) entry which is preliminary data.</text>
</comment>
<evidence type="ECO:0000313" key="2">
    <source>
        <dbReference type="EMBL" id="NJB70625.1"/>
    </source>
</evidence>
<evidence type="ECO:0000313" key="3">
    <source>
        <dbReference type="Proteomes" id="UP000590442"/>
    </source>
</evidence>
<gene>
    <name evidence="2" type="ORF">GGR42_001087</name>
</gene>
<keyword evidence="3" id="KW-1185">Reference proteome</keyword>
<dbReference type="RefSeq" id="WP_167961591.1">
    <property type="nucleotide sequence ID" value="NZ_JAATJJ010000001.1"/>
</dbReference>
<evidence type="ECO:0000256" key="1">
    <source>
        <dbReference type="SAM" id="SignalP"/>
    </source>
</evidence>
<name>A0A846QYB9_9FLAO</name>
<accession>A0A846QYB9</accession>
<dbReference type="Gene3D" id="2.60.40.3080">
    <property type="match status" value="1"/>
</dbReference>
<feature type="chain" id="PRO_5032583713" description="Por secretion system C-terminal sorting domain-containing protein" evidence="1">
    <location>
        <begin position="23"/>
        <end position="194"/>
    </location>
</feature>
<protein>
    <recommendedName>
        <fullName evidence="4">Por secretion system C-terminal sorting domain-containing protein</fullName>
    </recommendedName>
</protein>
<evidence type="ECO:0008006" key="4">
    <source>
        <dbReference type="Google" id="ProtNLM"/>
    </source>
</evidence>
<dbReference type="Proteomes" id="UP000590442">
    <property type="component" value="Unassembled WGS sequence"/>
</dbReference>